<protein>
    <recommendedName>
        <fullName evidence="4">Coiled-coil domain-containing protein 40</fullName>
    </recommendedName>
</protein>
<dbReference type="InterPro" id="IPR037386">
    <property type="entry name" value="CCDC40"/>
</dbReference>
<sequence>MNEQTSILLEELKKQVESKENDLQSMESDLRHSMLEAHKKQGALDSLQKKLEELTSKSGVEDLSPQEMKIRDLERNITETAEKSEELQQFWLRQQAHTVQLANQRNEQLRNINLIRKQVLILDQKNLKIEHEIESHNKEEKAISRSIASLCNKLLSLNLKLCEKKDYKGTLDKENLSMQNHYMNILKDAELEAVLLQSEIRDLEQEKVQLGESLLEKQRELLAWEKKLQMAQETKQITQHERRKEGDVGAMKAEIHRMEVRYSQLRKAQEKLIGDLENCVSKRDTIVDQAETRKSHKGSHNTQHSFQKKLEDIRNRVKQVNSEIKSVEHQIQDVQQQHDQLIEQIQDKKNQMQQLQDVIKELDVKLEEGKLQHQKNLEVLVRRQRKARMYNDVKCGRHRLLF</sequence>
<accession>A0A2J7RIP8</accession>
<dbReference type="Proteomes" id="UP000235965">
    <property type="component" value="Unassembled WGS sequence"/>
</dbReference>
<proteinExistence type="predicted"/>
<gene>
    <name evidence="2" type="ORF">B7P43_G00661</name>
</gene>
<evidence type="ECO:0000313" key="2">
    <source>
        <dbReference type="EMBL" id="PNF40700.1"/>
    </source>
</evidence>
<feature type="coiled-coil region" evidence="1">
    <location>
        <begin position="2"/>
        <end position="90"/>
    </location>
</feature>
<feature type="non-terminal residue" evidence="2">
    <location>
        <position position="402"/>
    </location>
</feature>
<dbReference type="InParanoid" id="A0A2J7RIP8"/>
<dbReference type="GO" id="GO:0035082">
    <property type="term" value="P:axoneme assembly"/>
    <property type="evidence" value="ECO:0007669"/>
    <property type="project" value="InterPro"/>
</dbReference>
<dbReference type="EMBL" id="NEVH01003493">
    <property type="protein sequence ID" value="PNF40700.1"/>
    <property type="molecule type" value="Genomic_DNA"/>
</dbReference>
<dbReference type="AlphaFoldDB" id="A0A2J7RIP8"/>
<keyword evidence="1" id="KW-0175">Coiled coil</keyword>
<evidence type="ECO:0000256" key="1">
    <source>
        <dbReference type="SAM" id="Coils"/>
    </source>
</evidence>
<organism evidence="2 3">
    <name type="scientific">Cryptotermes secundus</name>
    <dbReference type="NCBI Taxonomy" id="105785"/>
    <lineage>
        <taxon>Eukaryota</taxon>
        <taxon>Metazoa</taxon>
        <taxon>Ecdysozoa</taxon>
        <taxon>Arthropoda</taxon>
        <taxon>Hexapoda</taxon>
        <taxon>Insecta</taxon>
        <taxon>Pterygota</taxon>
        <taxon>Neoptera</taxon>
        <taxon>Polyneoptera</taxon>
        <taxon>Dictyoptera</taxon>
        <taxon>Blattodea</taxon>
        <taxon>Blattoidea</taxon>
        <taxon>Termitoidae</taxon>
        <taxon>Kalotermitidae</taxon>
        <taxon>Cryptotermitinae</taxon>
        <taxon>Cryptotermes</taxon>
    </lineage>
</organism>
<dbReference type="PANTHER" id="PTHR16275">
    <property type="entry name" value="COILED-COIL DOMAIN-CONTAINING PROTEIN 40"/>
    <property type="match status" value="1"/>
</dbReference>
<dbReference type="STRING" id="105785.A0A2J7RIP8"/>
<feature type="coiled-coil region" evidence="1">
    <location>
        <begin position="303"/>
        <end position="372"/>
    </location>
</feature>
<name>A0A2J7RIP8_9NEOP</name>
<dbReference type="GO" id="GO:0005737">
    <property type="term" value="C:cytoplasm"/>
    <property type="evidence" value="ECO:0007669"/>
    <property type="project" value="TreeGrafter"/>
</dbReference>
<keyword evidence="3" id="KW-1185">Reference proteome</keyword>
<dbReference type="Gene3D" id="6.10.250.3110">
    <property type="match status" value="1"/>
</dbReference>
<dbReference type="OrthoDB" id="188741at2759"/>
<comment type="caution">
    <text evidence="2">The sequence shown here is derived from an EMBL/GenBank/DDBJ whole genome shotgun (WGS) entry which is preliminary data.</text>
</comment>
<reference evidence="2 3" key="1">
    <citation type="submission" date="2017-12" db="EMBL/GenBank/DDBJ databases">
        <title>Hemimetabolous genomes reveal molecular basis of termite eusociality.</title>
        <authorList>
            <person name="Harrison M.C."/>
            <person name="Jongepier E."/>
            <person name="Robertson H.M."/>
            <person name="Arning N."/>
            <person name="Bitard-Feildel T."/>
            <person name="Chao H."/>
            <person name="Childers C.P."/>
            <person name="Dinh H."/>
            <person name="Doddapaneni H."/>
            <person name="Dugan S."/>
            <person name="Gowin J."/>
            <person name="Greiner C."/>
            <person name="Han Y."/>
            <person name="Hu H."/>
            <person name="Hughes D.S.T."/>
            <person name="Huylmans A.-K."/>
            <person name="Kemena C."/>
            <person name="Kremer L.P.M."/>
            <person name="Lee S.L."/>
            <person name="Lopez-Ezquerra A."/>
            <person name="Mallet L."/>
            <person name="Monroy-Kuhn J.M."/>
            <person name="Moser A."/>
            <person name="Murali S.C."/>
            <person name="Muzny D.M."/>
            <person name="Otani S."/>
            <person name="Piulachs M.-D."/>
            <person name="Poelchau M."/>
            <person name="Qu J."/>
            <person name="Schaub F."/>
            <person name="Wada-Katsumata A."/>
            <person name="Worley K.C."/>
            <person name="Xie Q."/>
            <person name="Ylla G."/>
            <person name="Poulsen M."/>
            <person name="Gibbs R.A."/>
            <person name="Schal C."/>
            <person name="Richards S."/>
            <person name="Belles X."/>
            <person name="Korb J."/>
            <person name="Bornberg-Bauer E."/>
        </authorList>
    </citation>
    <scope>NUCLEOTIDE SEQUENCE [LARGE SCALE GENOMIC DNA]</scope>
    <source>
        <tissue evidence="2">Whole body</tissue>
    </source>
</reference>
<feature type="coiled-coil region" evidence="1">
    <location>
        <begin position="186"/>
        <end position="234"/>
    </location>
</feature>
<dbReference type="PANTHER" id="PTHR16275:SF8">
    <property type="entry name" value="COILED-COIL DOMAIN-CONTAINING PROTEIN 40"/>
    <property type="match status" value="1"/>
</dbReference>
<evidence type="ECO:0008006" key="4">
    <source>
        <dbReference type="Google" id="ProtNLM"/>
    </source>
</evidence>
<evidence type="ECO:0000313" key="3">
    <source>
        <dbReference type="Proteomes" id="UP000235965"/>
    </source>
</evidence>